<organism evidence="4 5">
    <name type="scientific">Gigaspora rosea</name>
    <dbReference type="NCBI Taxonomy" id="44941"/>
    <lineage>
        <taxon>Eukaryota</taxon>
        <taxon>Fungi</taxon>
        <taxon>Fungi incertae sedis</taxon>
        <taxon>Mucoromycota</taxon>
        <taxon>Glomeromycotina</taxon>
        <taxon>Glomeromycetes</taxon>
        <taxon>Diversisporales</taxon>
        <taxon>Gigasporaceae</taxon>
        <taxon>Gigaspora</taxon>
    </lineage>
</organism>
<dbReference type="InterPro" id="IPR014030">
    <property type="entry name" value="Ketoacyl_synth_N"/>
</dbReference>
<dbReference type="InterPro" id="IPR050091">
    <property type="entry name" value="PKS_NRPS_Biosynth_Enz"/>
</dbReference>
<gene>
    <name evidence="4" type="ORF">C2G38_2318566</name>
</gene>
<keyword evidence="2" id="KW-0597">Phosphoprotein</keyword>
<dbReference type="PANTHER" id="PTHR43775">
    <property type="entry name" value="FATTY ACID SYNTHASE"/>
    <property type="match status" value="1"/>
</dbReference>
<proteinExistence type="predicted"/>
<dbReference type="STRING" id="44941.A0A397TPB2"/>
<keyword evidence="5" id="KW-1185">Reference proteome</keyword>
<keyword evidence="1" id="KW-0596">Phosphopantetheine</keyword>
<dbReference type="AlphaFoldDB" id="A0A397TPB2"/>
<dbReference type="GO" id="GO:0004312">
    <property type="term" value="F:fatty acid synthase activity"/>
    <property type="evidence" value="ECO:0007669"/>
    <property type="project" value="TreeGrafter"/>
</dbReference>
<dbReference type="Gene3D" id="3.40.47.10">
    <property type="match status" value="1"/>
</dbReference>
<name>A0A397TPB2_9GLOM</name>
<protein>
    <submittedName>
        <fullName evidence="4">Beta-ketoacyl synthase</fullName>
    </submittedName>
</protein>
<feature type="non-terminal residue" evidence="4">
    <location>
        <position position="147"/>
    </location>
</feature>
<dbReference type="PANTHER" id="PTHR43775:SF37">
    <property type="entry name" value="SI:DKEY-61P9.11"/>
    <property type="match status" value="1"/>
</dbReference>
<accession>A0A397TPB2</accession>
<dbReference type="Pfam" id="PF00109">
    <property type="entry name" value="ketoacyl-synt"/>
    <property type="match status" value="1"/>
</dbReference>
<evidence type="ECO:0000256" key="1">
    <source>
        <dbReference type="ARBA" id="ARBA00022450"/>
    </source>
</evidence>
<evidence type="ECO:0000256" key="2">
    <source>
        <dbReference type="ARBA" id="ARBA00022553"/>
    </source>
</evidence>
<dbReference type="OrthoDB" id="329835at2759"/>
<sequence length="147" mass="16121">MKVSNESKININGITPVHNSQLNGNDMPIHVNGTSSDNKDNKDIIAIVGMAGCFPGTKSVDELWEMVTTSKNALHRFTDKELEQLDIPISLCSNSNYVPTCGLLADIDKFDANFFNISAQNVVNMDPQQRLLLEKSVQALDDTGIDP</sequence>
<comment type="caution">
    <text evidence="4">The sequence shown here is derived from an EMBL/GenBank/DDBJ whole genome shotgun (WGS) entry which is preliminary data.</text>
</comment>
<evidence type="ECO:0000313" key="5">
    <source>
        <dbReference type="Proteomes" id="UP000266673"/>
    </source>
</evidence>
<reference evidence="4 5" key="1">
    <citation type="submission" date="2018-06" db="EMBL/GenBank/DDBJ databases">
        <title>Comparative genomics reveals the genomic features of Rhizophagus irregularis, R. cerebriforme, R. diaphanum and Gigaspora rosea, and their symbiotic lifestyle signature.</title>
        <authorList>
            <person name="Morin E."/>
            <person name="San Clemente H."/>
            <person name="Chen E.C.H."/>
            <person name="De La Providencia I."/>
            <person name="Hainaut M."/>
            <person name="Kuo A."/>
            <person name="Kohler A."/>
            <person name="Murat C."/>
            <person name="Tang N."/>
            <person name="Roy S."/>
            <person name="Loubradou J."/>
            <person name="Henrissat B."/>
            <person name="Grigoriev I.V."/>
            <person name="Corradi N."/>
            <person name="Roux C."/>
            <person name="Martin F.M."/>
        </authorList>
    </citation>
    <scope>NUCLEOTIDE SEQUENCE [LARGE SCALE GENOMIC DNA]</scope>
    <source>
        <strain evidence="4 5">DAOM 194757</strain>
    </source>
</reference>
<dbReference type="Proteomes" id="UP000266673">
    <property type="component" value="Unassembled WGS sequence"/>
</dbReference>
<evidence type="ECO:0000259" key="3">
    <source>
        <dbReference type="Pfam" id="PF00109"/>
    </source>
</evidence>
<dbReference type="InterPro" id="IPR016039">
    <property type="entry name" value="Thiolase-like"/>
</dbReference>
<dbReference type="SUPFAM" id="SSF53901">
    <property type="entry name" value="Thiolase-like"/>
    <property type="match status" value="1"/>
</dbReference>
<dbReference type="GO" id="GO:0006633">
    <property type="term" value="P:fatty acid biosynthetic process"/>
    <property type="evidence" value="ECO:0007669"/>
    <property type="project" value="TreeGrafter"/>
</dbReference>
<feature type="domain" description="Beta-ketoacyl synthase-like N-terminal" evidence="3">
    <location>
        <begin position="45"/>
        <end position="147"/>
    </location>
</feature>
<dbReference type="EMBL" id="QKWP01007225">
    <property type="protein sequence ID" value="RIA99808.1"/>
    <property type="molecule type" value="Genomic_DNA"/>
</dbReference>
<evidence type="ECO:0000313" key="4">
    <source>
        <dbReference type="EMBL" id="RIA99808.1"/>
    </source>
</evidence>